<name>J0PW04_9HYPH</name>
<dbReference type="AlphaFoldDB" id="J0PW04"/>
<protein>
    <submittedName>
        <fullName evidence="1">Uncharacterized protein</fullName>
    </submittedName>
</protein>
<sequence length="55" mass="6408">MLILGNVEQWIARVGGRFTKVLSTSKEGRVVSFYNKFYLSRSCEDKQIVSFEKDF</sequence>
<dbReference type="PATRIC" id="fig|1094552.3.peg.1647"/>
<comment type="caution">
    <text evidence="1">The sequence shown here is derived from an EMBL/GenBank/DDBJ whole genome shotgun (WGS) entry which is preliminary data.</text>
</comment>
<accession>J0PW04</accession>
<proteinExistence type="predicted"/>
<keyword evidence="2" id="KW-1185">Reference proteome</keyword>
<evidence type="ECO:0000313" key="1">
    <source>
        <dbReference type="EMBL" id="EJF74339.1"/>
    </source>
</evidence>
<dbReference type="EMBL" id="AIMC01000043">
    <property type="protein sequence ID" value="EJF74339.1"/>
    <property type="molecule type" value="Genomic_DNA"/>
</dbReference>
<evidence type="ECO:0000313" key="2">
    <source>
        <dbReference type="Proteomes" id="UP000008748"/>
    </source>
</evidence>
<reference evidence="1 2" key="1">
    <citation type="submission" date="2012-03" db="EMBL/GenBank/DDBJ databases">
        <title>The Genome Sequence of Bartonella birtlesii LL-WM9.</title>
        <authorList>
            <consortium name="The Broad Institute Genome Sequencing Platform"/>
            <consortium name="The Broad Institute Genome Sequencing Center for Infectious Disease"/>
            <person name="Feldgarden M."/>
            <person name="Kirby J."/>
            <person name="Kosoy M."/>
            <person name="Birtles R."/>
            <person name="Probert W.S."/>
            <person name="Chiaraviglio L."/>
            <person name="Young S.K."/>
            <person name="Zeng Q."/>
            <person name="Gargeya S."/>
            <person name="Fitzgerald M."/>
            <person name="Haas B."/>
            <person name="Abouelleil A."/>
            <person name="Alvarado L."/>
            <person name="Arachchi H.M."/>
            <person name="Berlin A."/>
            <person name="Chapman S.B."/>
            <person name="Gearin G."/>
            <person name="Goldberg J."/>
            <person name="Griggs A."/>
            <person name="Gujja S."/>
            <person name="Hansen M."/>
            <person name="Heiman D."/>
            <person name="Howarth C."/>
            <person name="Larimer J."/>
            <person name="Lui A."/>
            <person name="MacDonald P.J.P."/>
            <person name="McCowen C."/>
            <person name="Montmayeur A."/>
            <person name="Murphy C."/>
            <person name="Neiman D."/>
            <person name="Pearson M."/>
            <person name="Priest M."/>
            <person name="Roberts A."/>
            <person name="Saif S."/>
            <person name="Shea T."/>
            <person name="Sisk P."/>
            <person name="Stolte C."/>
            <person name="Sykes S."/>
            <person name="Wortman J."/>
            <person name="Nusbaum C."/>
            <person name="Birren B."/>
        </authorList>
    </citation>
    <scope>NUCLEOTIDE SEQUENCE [LARGE SCALE GENOMIC DNA]</scope>
    <source>
        <strain evidence="1 2">LL-WM9</strain>
    </source>
</reference>
<gene>
    <name evidence="1" type="ORF">ME7_01477</name>
</gene>
<organism evidence="1 2">
    <name type="scientific">Bartonella birtlesii LL-WM9</name>
    <dbReference type="NCBI Taxonomy" id="1094552"/>
    <lineage>
        <taxon>Bacteria</taxon>
        <taxon>Pseudomonadati</taxon>
        <taxon>Pseudomonadota</taxon>
        <taxon>Alphaproteobacteria</taxon>
        <taxon>Hyphomicrobiales</taxon>
        <taxon>Bartonellaceae</taxon>
        <taxon>Bartonella</taxon>
    </lineage>
</organism>
<dbReference type="Proteomes" id="UP000008748">
    <property type="component" value="Unassembled WGS sequence"/>
</dbReference>
<dbReference type="HOGENOM" id="CLU_3022717_0_0_5"/>